<dbReference type="EMBL" id="CP095053">
    <property type="protein sequence ID" value="UOR07450.1"/>
    <property type="molecule type" value="Genomic_DNA"/>
</dbReference>
<gene>
    <name evidence="1" type="ORF">MUN82_10210</name>
</gene>
<keyword evidence="2" id="KW-1185">Reference proteome</keyword>
<sequence length="337" mass="35827">MVQNPILLVGGSGTVGRWVAQLLYDAHPEVPLLLGGRDLAKAQEAGATLPSAEGIALALAAEDLGVGQRQVSAVVVLFTDHRLAALRFAQARGIPHVSISAGIFEMGPEVATYMHQPQASPVVLGTEWLVGATTVPTLQFTQAFGQVHAITIGALLDEQDVTGPAGYEDFERQTKTMPAALVRRDGAFAWQVGDEAKSSFRAVDGTDQQADSFSFYDVLGLATATGAPNVQFKLAFGVSSSRRQGEPMSTEILIDLAGEDHAGQPLRTRHAVVHPQGQMPLTALGVVLLLERLLGLDGQPAVPAGLYFPYQLLEPHAYLTRLRQIGGQVLTLEVSPE</sequence>
<dbReference type="Proteomes" id="UP000829925">
    <property type="component" value="Chromosome"/>
</dbReference>
<accession>A0A8T9T4A0</accession>
<dbReference type="AlphaFoldDB" id="A0A8T9T4A0"/>
<dbReference type="RefSeq" id="WP_245097205.1">
    <property type="nucleotide sequence ID" value="NZ_CP095053.1"/>
</dbReference>
<evidence type="ECO:0000313" key="2">
    <source>
        <dbReference type="Proteomes" id="UP000829925"/>
    </source>
</evidence>
<name>A0A8T9T4A0_9BACT</name>
<dbReference type="KEGG" id="haei:MUN82_10210"/>
<reference evidence="1 2" key="1">
    <citation type="submission" date="2022-04" db="EMBL/GenBank/DDBJ databases">
        <title>Hymenobacter sp. isolated from the air.</title>
        <authorList>
            <person name="Won M."/>
            <person name="Lee C.-M."/>
            <person name="Woen H.-Y."/>
            <person name="Kwon S.-W."/>
        </authorList>
    </citation>
    <scope>NUCLEOTIDE SEQUENCE [LARGE SCALE GENOMIC DNA]</scope>
    <source>
        <strain evidence="2">5413 J-13</strain>
    </source>
</reference>
<evidence type="ECO:0000313" key="1">
    <source>
        <dbReference type="EMBL" id="UOR07450.1"/>
    </source>
</evidence>
<proteinExistence type="predicted"/>
<organism evidence="1 2">
    <name type="scientific">Hymenobacter aerilatus</name>
    <dbReference type="NCBI Taxonomy" id="2932251"/>
    <lineage>
        <taxon>Bacteria</taxon>
        <taxon>Pseudomonadati</taxon>
        <taxon>Bacteroidota</taxon>
        <taxon>Cytophagia</taxon>
        <taxon>Cytophagales</taxon>
        <taxon>Hymenobacteraceae</taxon>
        <taxon>Hymenobacter</taxon>
    </lineage>
</organism>
<protein>
    <submittedName>
        <fullName evidence="1">Uncharacterized protein</fullName>
    </submittedName>
</protein>